<dbReference type="EMBL" id="DWZH01000060">
    <property type="protein sequence ID" value="HJB10498.1"/>
    <property type="molecule type" value="Genomic_DNA"/>
</dbReference>
<dbReference type="Pfam" id="PF00884">
    <property type="entry name" value="Sulfatase"/>
    <property type="match status" value="1"/>
</dbReference>
<reference evidence="6" key="2">
    <citation type="submission" date="2021-04" db="EMBL/GenBank/DDBJ databases">
        <authorList>
            <person name="Gilroy R."/>
        </authorList>
    </citation>
    <scope>NUCLEOTIDE SEQUENCE</scope>
    <source>
        <strain evidence="6">ChiHjej13B12-24818</strain>
    </source>
</reference>
<evidence type="ECO:0000256" key="3">
    <source>
        <dbReference type="ARBA" id="ARBA00022801"/>
    </source>
</evidence>
<keyword evidence="4" id="KW-0106">Calcium</keyword>
<feature type="domain" description="Sulfatase N-terminal" evidence="5">
    <location>
        <begin position="11"/>
        <end position="303"/>
    </location>
</feature>
<sequence>MTSTTTSPQRPNIVLIFMDDMGYGDLGCTGSPLIRTPRMDSVAEDGMTFTQMYSAAPTCTPSRAALLTGRYAQRVGLPRVIFPDDPAGLSDQEVTIAEVLGEQGYACGAFGKWHLGARTEHSPLRHGFDRFVGLPYSNDMHPVVLHVDQEIEEDVDQATLTRRYTDEAIDFIDDHADEPFFVYLPHTMPHIPLHVEEGFRGTSAAGTYGDVIECLDHHVGRLLDHLEARGQADNTLVMITSDNGPWFEGSTGGLRGRKIDTYEGGIKMPFLARWPARIAPGSTCATPSCFIDLMPTLANLTGASMPEDRPIDGIDLTSCLLGGEVAERTLHFFSHWHLNAVRRGRWKLHVDRFPSTDLRELPQLFDLEADPAESYNLASLHPGVLADLQERRDAFAAEIAAQQAEAERRAAS</sequence>
<dbReference type="GO" id="GO:0004065">
    <property type="term" value="F:arylsulfatase activity"/>
    <property type="evidence" value="ECO:0007669"/>
    <property type="project" value="TreeGrafter"/>
</dbReference>
<evidence type="ECO:0000256" key="2">
    <source>
        <dbReference type="ARBA" id="ARBA00022723"/>
    </source>
</evidence>
<dbReference type="CDD" id="cd16026">
    <property type="entry name" value="GALNS_like"/>
    <property type="match status" value="1"/>
</dbReference>
<dbReference type="PROSITE" id="PS00523">
    <property type="entry name" value="SULFATASE_1"/>
    <property type="match status" value="1"/>
</dbReference>
<dbReference type="InterPro" id="IPR024607">
    <property type="entry name" value="Sulfatase_CS"/>
</dbReference>
<dbReference type="PANTHER" id="PTHR42693">
    <property type="entry name" value="ARYLSULFATASE FAMILY MEMBER"/>
    <property type="match status" value="1"/>
</dbReference>
<gene>
    <name evidence="6" type="ORF">H9786_08200</name>
</gene>
<evidence type="ECO:0000313" key="6">
    <source>
        <dbReference type="EMBL" id="HJB10498.1"/>
    </source>
</evidence>
<dbReference type="Gene3D" id="3.30.1120.10">
    <property type="match status" value="1"/>
</dbReference>
<dbReference type="PANTHER" id="PTHR42693:SF53">
    <property type="entry name" value="ENDO-4-O-SULFATASE"/>
    <property type="match status" value="1"/>
</dbReference>
<evidence type="ECO:0000256" key="1">
    <source>
        <dbReference type="ARBA" id="ARBA00008779"/>
    </source>
</evidence>
<dbReference type="GO" id="GO:0046872">
    <property type="term" value="F:metal ion binding"/>
    <property type="evidence" value="ECO:0007669"/>
    <property type="project" value="UniProtKB-KW"/>
</dbReference>
<organism evidence="6 7">
    <name type="scientific">Candidatus Brachybacterium merdavium</name>
    <dbReference type="NCBI Taxonomy" id="2838513"/>
    <lineage>
        <taxon>Bacteria</taxon>
        <taxon>Bacillati</taxon>
        <taxon>Actinomycetota</taxon>
        <taxon>Actinomycetes</taxon>
        <taxon>Micrococcales</taxon>
        <taxon>Dermabacteraceae</taxon>
        <taxon>Brachybacterium</taxon>
    </lineage>
</organism>
<evidence type="ECO:0000259" key="5">
    <source>
        <dbReference type="Pfam" id="PF00884"/>
    </source>
</evidence>
<proteinExistence type="inferred from homology"/>
<protein>
    <submittedName>
        <fullName evidence="6">Sulfatase</fullName>
    </submittedName>
</protein>
<dbReference type="SUPFAM" id="SSF53649">
    <property type="entry name" value="Alkaline phosphatase-like"/>
    <property type="match status" value="1"/>
</dbReference>
<comment type="caution">
    <text evidence="6">The sequence shown here is derived from an EMBL/GenBank/DDBJ whole genome shotgun (WGS) entry which is preliminary data.</text>
</comment>
<reference evidence="6" key="1">
    <citation type="journal article" date="2021" name="PeerJ">
        <title>Extensive microbial diversity within the chicken gut microbiome revealed by metagenomics and culture.</title>
        <authorList>
            <person name="Gilroy R."/>
            <person name="Ravi A."/>
            <person name="Getino M."/>
            <person name="Pursley I."/>
            <person name="Horton D.L."/>
            <person name="Alikhan N.F."/>
            <person name="Baker D."/>
            <person name="Gharbi K."/>
            <person name="Hall N."/>
            <person name="Watson M."/>
            <person name="Adriaenssens E.M."/>
            <person name="Foster-Nyarko E."/>
            <person name="Jarju S."/>
            <person name="Secka A."/>
            <person name="Antonio M."/>
            <person name="Oren A."/>
            <person name="Chaudhuri R.R."/>
            <person name="La Ragione R."/>
            <person name="Hildebrand F."/>
            <person name="Pallen M.J."/>
        </authorList>
    </citation>
    <scope>NUCLEOTIDE SEQUENCE</scope>
    <source>
        <strain evidence="6">ChiHjej13B12-24818</strain>
    </source>
</reference>
<keyword evidence="2" id="KW-0479">Metal-binding</keyword>
<dbReference type="Proteomes" id="UP000823823">
    <property type="component" value="Unassembled WGS sequence"/>
</dbReference>
<accession>A0A9D2LDD4</accession>
<dbReference type="AlphaFoldDB" id="A0A9D2LDD4"/>
<dbReference type="Gene3D" id="3.40.720.10">
    <property type="entry name" value="Alkaline Phosphatase, subunit A"/>
    <property type="match status" value="1"/>
</dbReference>
<dbReference type="InterPro" id="IPR000917">
    <property type="entry name" value="Sulfatase_N"/>
</dbReference>
<dbReference type="InterPro" id="IPR050738">
    <property type="entry name" value="Sulfatase"/>
</dbReference>
<name>A0A9D2LDD4_9MICO</name>
<evidence type="ECO:0000256" key="4">
    <source>
        <dbReference type="ARBA" id="ARBA00022837"/>
    </source>
</evidence>
<evidence type="ECO:0000313" key="7">
    <source>
        <dbReference type="Proteomes" id="UP000823823"/>
    </source>
</evidence>
<dbReference type="InterPro" id="IPR017850">
    <property type="entry name" value="Alkaline_phosphatase_core_sf"/>
</dbReference>
<comment type="similarity">
    <text evidence="1">Belongs to the sulfatase family.</text>
</comment>
<keyword evidence="3" id="KW-0378">Hydrolase</keyword>